<keyword evidence="2" id="KW-1185">Reference proteome</keyword>
<proteinExistence type="predicted"/>
<gene>
    <name evidence="1" type="ORF">K6K13_21865</name>
</gene>
<dbReference type="NCBIfam" id="NF007411">
    <property type="entry name" value="PRK09947.1"/>
    <property type="match status" value="1"/>
</dbReference>
<dbReference type="EMBL" id="CP081864">
    <property type="protein sequence ID" value="QZN95751.1"/>
    <property type="molecule type" value="Genomic_DNA"/>
</dbReference>
<dbReference type="Proteomes" id="UP000825886">
    <property type="component" value="Chromosome"/>
</dbReference>
<reference evidence="1 2" key="1">
    <citation type="submission" date="2021-08" db="EMBL/GenBank/DDBJ databases">
        <title>Culture and genomic analysis of Symbiopectobacterium purcellii sp. nov. gen. nov., isolated from the leafhopper Empoasca decipiens.</title>
        <authorList>
            <person name="Nadal-Jimenez P."/>
            <person name="Siozios S."/>
            <person name="Halliday N."/>
            <person name="Camara M."/>
            <person name="Hurst G.D.D."/>
        </authorList>
    </citation>
    <scope>NUCLEOTIDE SEQUENCE [LARGE SCALE GENOMIC DNA]</scope>
    <source>
        <strain evidence="1 2">SyEd1</strain>
    </source>
</reference>
<evidence type="ECO:0000313" key="1">
    <source>
        <dbReference type="EMBL" id="QZN95751.1"/>
    </source>
</evidence>
<evidence type="ECO:0000313" key="2">
    <source>
        <dbReference type="Proteomes" id="UP000825886"/>
    </source>
</evidence>
<dbReference type="RefSeq" id="WP_222158827.1">
    <property type="nucleotide sequence ID" value="NZ_CP081864.1"/>
</dbReference>
<name>A0ABX9ANY7_9ENTR</name>
<sequence>MKTVVDNQTTPPDELPSAALAAAEGVADSDAPDMRRRRLLLPLSVALRDAPAAQETAPTEEAPKAPYLVLADYLRGCSANGTVVDRRDLLAPPYALTEEELDVLLMQIRAEEQGSDIVEIAQQDTCFYYSDRYMSHNYARILIFTHEQDACATLAQTVRFECETYPRPFKAGMLALHPYGFDDDKIASTLRFLADTEAYQDIHPVEASNGAIYLYSDRYMSVGKAQGLCEWIEVEQYENP</sequence>
<organism evidence="1 2">
    <name type="scientific">Symbiopectobacterium purcellii</name>
    <dbReference type="NCBI Taxonomy" id="2871826"/>
    <lineage>
        <taxon>Bacteria</taxon>
        <taxon>Pseudomonadati</taxon>
        <taxon>Pseudomonadota</taxon>
        <taxon>Gammaproteobacteria</taxon>
        <taxon>Enterobacterales</taxon>
        <taxon>Enterobacteriaceae</taxon>
    </lineage>
</organism>
<dbReference type="InterPro" id="IPR058229">
    <property type="entry name" value="YdhW-like"/>
</dbReference>
<protein>
    <submittedName>
        <fullName evidence="1">YdhW family putative oxidoreductase system protein</fullName>
    </submittedName>
</protein>
<accession>A0ABX9ANY7</accession>